<dbReference type="AlphaFoldDB" id="A0A447KRJ9"/>
<reference evidence="1 2" key="1">
    <citation type="submission" date="2018-12" db="EMBL/GenBank/DDBJ databases">
        <authorList>
            <consortium name="Pathogen Informatics"/>
        </authorList>
    </citation>
    <scope>NUCLEOTIDE SEQUENCE [LARGE SCALE GENOMIC DNA]</scope>
    <source>
        <strain evidence="1 2">NCTC11214</strain>
    </source>
</reference>
<dbReference type="EMBL" id="LR134117">
    <property type="protein sequence ID" value="VDZ57736.1"/>
    <property type="molecule type" value="Genomic_DNA"/>
</dbReference>
<dbReference type="Proteomes" id="UP000281391">
    <property type="component" value="Chromosome"/>
</dbReference>
<protein>
    <submittedName>
        <fullName evidence="1">Uncharacterized protein</fullName>
    </submittedName>
</protein>
<organism evidence="1 2">
    <name type="scientific">Serratia odorifera</name>
    <dbReference type="NCBI Taxonomy" id="618"/>
    <lineage>
        <taxon>Bacteria</taxon>
        <taxon>Pseudomonadati</taxon>
        <taxon>Pseudomonadota</taxon>
        <taxon>Gammaproteobacteria</taxon>
        <taxon>Enterobacterales</taxon>
        <taxon>Yersiniaceae</taxon>
        <taxon>Serratia</taxon>
    </lineage>
</organism>
<sequence>MLVNNSGSIATNNKEIDKGLSMFNQCESVKHVLIIEGDPDPVNDSGSTG</sequence>
<accession>A0A447KRJ9</accession>
<dbReference type="KEGG" id="sof:NCTC11214_02546"/>
<name>A0A447KRJ9_SEROD</name>
<gene>
    <name evidence="1" type="ORF">NCTC11214_02546</name>
</gene>
<evidence type="ECO:0000313" key="1">
    <source>
        <dbReference type="EMBL" id="VDZ57736.1"/>
    </source>
</evidence>
<proteinExistence type="predicted"/>
<evidence type="ECO:0000313" key="2">
    <source>
        <dbReference type="Proteomes" id="UP000281391"/>
    </source>
</evidence>